<protein>
    <submittedName>
        <fullName evidence="1">Uncharacterized protein</fullName>
    </submittedName>
</protein>
<comment type="caution">
    <text evidence="1">The sequence shown here is derived from an EMBL/GenBank/DDBJ whole genome shotgun (WGS) entry which is preliminary data.</text>
</comment>
<name>A0AAW0UNJ1_SCYPA</name>
<proteinExistence type="predicted"/>
<gene>
    <name evidence="1" type="ORF">O3P69_001081</name>
</gene>
<evidence type="ECO:0000313" key="1">
    <source>
        <dbReference type="EMBL" id="KAK8401712.1"/>
    </source>
</evidence>
<reference evidence="1 2" key="1">
    <citation type="submission" date="2023-03" db="EMBL/GenBank/DDBJ databases">
        <title>High-quality genome of Scylla paramamosain provides insights in environmental adaptation.</title>
        <authorList>
            <person name="Zhang L."/>
        </authorList>
    </citation>
    <scope>NUCLEOTIDE SEQUENCE [LARGE SCALE GENOMIC DNA]</scope>
    <source>
        <strain evidence="1">LZ_2023a</strain>
        <tissue evidence="1">Muscle</tissue>
    </source>
</reference>
<dbReference type="Proteomes" id="UP001487740">
    <property type="component" value="Unassembled WGS sequence"/>
</dbReference>
<evidence type="ECO:0000313" key="2">
    <source>
        <dbReference type="Proteomes" id="UP001487740"/>
    </source>
</evidence>
<dbReference type="AlphaFoldDB" id="A0AAW0UNJ1"/>
<organism evidence="1 2">
    <name type="scientific">Scylla paramamosain</name>
    <name type="common">Mud crab</name>
    <dbReference type="NCBI Taxonomy" id="85552"/>
    <lineage>
        <taxon>Eukaryota</taxon>
        <taxon>Metazoa</taxon>
        <taxon>Ecdysozoa</taxon>
        <taxon>Arthropoda</taxon>
        <taxon>Crustacea</taxon>
        <taxon>Multicrustacea</taxon>
        <taxon>Malacostraca</taxon>
        <taxon>Eumalacostraca</taxon>
        <taxon>Eucarida</taxon>
        <taxon>Decapoda</taxon>
        <taxon>Pleocyemata</taxon>
        <taxon>Brachyura</taxon>
        <taxon>Eubrachyura</taxon>
        <taxon>Portunoidea</taxon>
        <taxon>Portunidae</taxon>
        <taxon>Portuninae</taxon>
        <taxon>Scylla</taxon>
    </lineage>
</organism>
<keyword evidence="2" id="KW-1185">Reference proteome</keyword>
<sequence>MWMLYIVTMTAQDPCIARVEDRQLADAIRGMEKSDYCTCFFGQDDYQNAPGCARMDDKDLQKCRRYK</sequence>
<dbReference type="EMBL" id="JARAKH010000008">
    <property type="protein sequence ID" value="KAK8401712.1"/>
    <property type="molecule type" value="Genomic_DNA"/>
</dbReference>
<accession>A0AAW0UNJ1</accession>